<dbReference type="InterPro" id="IPR039411">
    <property type="entry name" value="NSA2_fam"/>
</dbReference>
<sequence>MAQGDYIDLHKKRHGERMDAAERRRKKTARSVHAQGAIAQNTRGIKAKLLHQRRVKIASQKDAVHVVERDEDEELPAYLLDREETTRSKVLSNTVKQMRKEKAGRWNMPIQSVRPIADQEMFRVLRSGKRRKSMWKRVVTKPTFVGPDFTRKPPKFE</sequence>
<name>A0A5J4VU32_9EUKA</name>
<protein>
    <submittedName>
        <fullName evidence="2">Putative Ribosome biogenesis protein NSA2</fullName>
    </submittedName>
</protein>
<feature type="region of interest" description="Disordered" evidence="1">
    <location>
        <begin position="1"/>
        <end position="35"/>
    </location>
</feature>
<dbReference type="PANTHER" id="PTHR12642">
    <property type="entry name" value="RIBOSOME BIOGENESIS PROTEIN NSA2 HOMOLOG"/>
    <property type="match status" value="1"/>
</dbReference>
<dbReference type="OrthoDB" id="1847590at2759"/>
<accession>A0A5J4VU32</accession>
<dbReference type="EMBL" id="SNRW01005027">
    <property type="protein sequence ID" value="KAA6385949.1"/>
    <property type="molecule type" value="Genomic_DNA"/>
</dbReference>
<dbReference type="Proteomes" id="UP000324800">
    <property type="component" value="Unassembled WGS sequence"/>
</dbReference>
<gene>
    <name evidence="2" type="ORF">EZS28_018525</name>
</gene>
<dbReference type="AlphaFoldDB" id="A0A5J4VU32"/>
<evidence type="ECO:0000313" key="3">
    <source>
        <dbReference type="Proteomes" id="UP000324800"/>
    </source>
</evidence>
<proteinExistence type="predicted"/>
<comment type="caution">
    <text evidence="2">The sequence shown here is derived from an EMBL/GenBank/DDBJ whole genome shotgun (WGS) entry which is preliminary data.</text>
</comment>
<organism evidence="2 3">
    <name type="scientific">Streblomastix strix</name>
    <dbReference type="NCBI Taxonomy" id="222440"/>
    <lineage>
        <taxon>Eukaryota</taxon>
        <taxon>Metamonada</taxon>
        <taxon>Preaxostyla</taxon>
        <taxon>Oxymonadida</taxon>
        <taxon>Streblomastigidae</taxon>
        <taxon>Streblomastix</taxon>
    </lineage>
</organism>
<feature type="non-terminal residue" evidence="2">
    <location>
        <position position="157"/>
    </location>
</feature>
<reference evidence="2 3" key="1">
    <citation type="submission" date="2019-03" db="EMBL/GenBank/DDBJ databases">
        <title>Single cell metagenomics reveals metabolic interactions within the superorganism composed of flagellate Streblomastix strix and complex community of Bacteroidetes bacteria on its surface.</title>
        <authorList>
            <person name="Treitli S.C."/>
            <person name="Kolisko M."/>
            <person name="Husnik F."/>
            <person name="Keeling P."/>
            <person name="Hampl V."/>
        </authorList>
    </citation>
    <scope>NUCLEOTIDE SEQUENCE [LARGE SCALE GENOMIC DNA]</scope>
    <source>
        <strain evidence="2">ST1C</strain>
    </source>
</reference>
<evidence type="ECO:0000313" key="2">
    <source>
        <dbReference type="EMBL" id="KAA6385949.1"/>
    </source>
</evidence>
<evidence type="ECO:0000256" key="1">
    <source>
        <dbReference type="SAM" id="MobiDB-lite"/>
    </source>
</evidence>